<sequence length="286" mass="33011">MLAGKIHEMKVERQTPLGYTLTLDGEEYFLHQAEVTRPLEEGQMVEVFVYYDSKKRLTATMHEPKVTTEQFGWCEVVSVRDELGIFVDIGINKQILIAPSDLPIYKHLWPQVGDYVYCYLKESLSNYLFAIIARPSEFGGVKHEAPQSLHGKKIKARVIRTGKVGTNVITEEGYMGFIHESERREEPRLGEMIEGRVVRVKENGELNISLIPQKEFAIVEDADVIMEYLMSRRGAMPFYDKSEPDDIRRVFKMSKASFKRALGTLMKQGKVYQEEGWTYLKEDNEQ</sequence>
<dbReference type="PIRSF" id="PIRSF012524">
    <property type="entry name" value="YitL_S1"/>
    <property type="match status" value="1"/>
</dbReference>
<dbReference type="InterPro" id="IPR014464">
    <property type="entry name" value="CvfB_fam"/>
</dbReference>
<dbReference type="InterPro" id="IPR036388">
    <property type="entry name" value="WH-like_DNA-bd_sf"/>
</dbReference>
<protein>
    <submittedName>
        <fullName evidence="2">Uncharacterized protein</fullName>
    </submittedName>
</protein>
<dbReference type="InterPro" id="IPR003029">
    <property type="entry name" value="S1_domain"/>
</dbReference>
<dbReference type="InterPro" id="IPR012340">
    <property type="entry name" value="NA-bd_OB-fold"/>
</dbReference>
<dbReference type="InterPro" id="IPR048588">
    <property type="entry name" value="CvfB_S1_2nd"/>
</dbReference>
<evidence type="ECO:0000313" key="2">
    <source>
        <dbReference type="EMBL" id="MTK19884.1"/>
    </source>
</evidence>
<dbReference type="Pfam" id="PF21191">
    <property type="entry name" value="CvfB_1st"/>
    <property type="match status" value="1"/>
</dbReference>
<name>A0A173QYY9_9FIRM</name>
<organism evidence="2 3">
    <name type="scientific">Turicibacter sanguinis</name>
    <dbReference type="NCBI Taxonomy" id="154288"/>
    <lineage>
        <taxon>Bacteria</taxon>
        <taxon>Bacillati</taxon>
        <taxon>Bacillota</taxon>
        <taxon>Erysipelotrichia</taxon>
        <taxon>Erysipelotrichales</taxon>
        <taxon>Turicibacteraceae</taxon>
        <taxon>Turicibacter</taxon>
    </lineage>
</organism>
<proteinExistence type="inferred from homology"/>
<accession>A0A173QYY9</accession>
<dbReference type="Pfam" id="PF21543">
    <property type="entry name" value="CvfB_2nd"/>
    <property type="match status" value="1"/>
</dbReference>
<dbReference type="PANTHER" id="PTHR37296">
    <property type="entry name" value="CONSERVED VIRULENCE FACTOR B"/>
    <property type="match status" value="1"/>
</dbReference>
<dbReference type="InterPro" id="IPR048587">
    <property type="entry name" value="CvfB_S1_3rd"/>
</dbReference>
<dbReference type="InterPro" id="IPR039566">
    <property type="entry name" value="CvfB_S1_st"/>
</dbReference>
<evidence type="ECO:0000313" key="3">
    <source>
        <dbReference type="Proteomes" id="UP000487649"/>
    </source>
</evidence>
<reference evidence="2 3" key="1">
    <citation type="journal article" date="2019" name="Nat. Med.">
        <title>A library of human gut bacterial isolates paired with longitudinal multiomics data enables mechanistic microbiome research.</title>
        <authorList>
            <person name="Poyet M."/>
            <person name="Groussin M."/>
            <person name="Gibbons S.M."/>
            <person name="Avila-Pacheco J."/>
            <person name="Jiang X."/>
            <person name="Kearney S.M."/>
            <person name="Perrotta A.R."/>
            <person name="Berdy B."/>
            <person name="Zhao S."/>
            <person name="Lieberman T.D."/>
            <person name="Swanson P.K."/>
            <person name="Smith M."/>
            <person name="Roesemann S."/>
            <person name="Alexander J.E."/>
            <person name="Rich S.A."/>
            <person name="Livny J."/>
            <person name="Vlamakis H."/>
            <person name="Clish C."/>
            <person name="Bullock K."/>
            <person name="Deik A."/>
            <person name="Scott J."/>
            <person name="Pierce K.A."/>
            <person name="Xavier R.J."/>
            <person name="Alm E.J."/>
        </authorList>
    </citation>
    <scope>NUCLEOTIDE SEQUENCE [LARGE SCALE GENOMIC DNA]</scope>
    <source>
        <strain evidence="2 3">BIOML-A198</strain>
    </source>
</reference>
<gene>
    <name evidence="2" type="ORF">GMA92_00330</name>
</gene>
<comment type="similarity">
    <text evidence="1">Belongs to the CvfB family.</text>
</comment>
<dbReference type="RefSeq" id="WP_006784048.1">
    <property type="nucleotide sequence ID" value="NZ_CABJBH010000005.1"/>
</dbReference>
<dbReference type="Pfam" id="PF13509">
    <property type="entry name" value="S1_2"/>
    <property type="match status" value="1"/>
</dbReference>
<comment type="caution">
    <text evidence="2">The sequence shown here is derived from an EMBL/GenBank/DDBJ whole genome shotgun (WGS) entry which is preliminary data.</text>
</comment>
<dbReference type="GO" id="GO:0003676">
    <property type="term" value="F:nucleic acid binding"/>
    <property type="evidence" value="ECO:0007669"/>
    <property type="project" value="InterPro"/>
</dbReference>
<evidence type="ECO:0000256" key="1">
    <source>
        <dbReference type="PIRNR" id="PIRNR012524"/>
    </source>
</evidence>
<dbReference type="PANTHER" id="PTHR37296:SF1">
    <property type="entry name" value="CONSERVED VIRULENCE FACTOR B"/>
    <property type="match status" value="1"/>
</dbReference>
<dbReference type="AlphaFoldDB" id="A0A173QYY9"/>
<dbReference type="OrthoDB" id="9801597at2"/>
<dbReference type="PROSITE" id="PS50126">
    <property type="entry name" value="S1"/>
    <property type="match status" value="1"/>
</dbReference>
<dbReference type="Gene3D" id="1.10.10.10">
    <property type="entry name" value="Winged helix-like DNA-binding domain superfamily/Winged helix DNA-binding domain"/>
    <property type="match status" value="1"/>
</dbReference>
<dbReference type="EMBL" id="WMQE01000001">
    <property type="protein sequence ID" value="MTK19884.1"/>
    <property type="molecule type" value="Genomic_DNA"/>
</dbReference>
<dbReference type="SMART" id="SM00316">
    <property type="entry name" value="S1"/>
    <property type="match status" value="3"/>
</dbReference>
<dbReference type="Gene3D" id="2.40.50.140">
    <property type="entry name" value="Nucleic acid-binding proteins"/>
    <property type="match status" value="2"/>
</dbReference>
<dbReference type="Pfam" id="PF17783">
    <property type="entry name" value="WHD_CvfB"/>
    <property type="match status" value="1"/>
</dbReference>
<dbReference type="Proteomes" id="UP000487649">
    <property type="component" value="Unassembled WGS sequence"/>
</dbReference>
<dbReference type="InterPro" id="IPR040764">
    <property type="entry name" value="CvfB_WH"/>
</dbReference>